<feature type="domain" description="J" evidence="2">
    <location>
        <begin position="72"/>
        <end position="136"/>
    </location>
</feature>
<dbReference type="InterPro" id="IPR001623">
    <property type="entry name" value="DnaJ_domain"/>
</dbReference>
<feature type="region of interest" description="Disordered" evidence="1">
    <location>
        <begin position="1"/>
        <end position="37"/>
    </location>
</feature>
<dbReference type="OrthoDB" id="437460at2759"/>
<dbReference type="CDD" id="cd06257">
    <property type="entry name" value="DnaJ"/>
    <property type="match status" value="1"/>
</dbReference>
<dbReference type="PANTHER" id="PTHR45295:SF1">
    <property type="entry name" value="CHAPERONE PROTEIN DNAJ C76, CHLOROPLASTIC"/>
    <property type="match status" value="1"/>
</dbReference>
<comment type="caution">
    <text evidence="4">The sequence shown here is derived from an EMBL/GenBank/DDBJ whole genome shotgun (WGS) entry which is preliminary data.</text>
</comment>
<dbReference type="SUPFAM" id="SSF46565">
    <property type="entry name" value="Chaperone J-domain"/>
    <property type="match status" value="1"/>
</dbReference>
<sequence length="387" mass="42135">MALAGWAPTRAGAPAGAARPAGPWRAPPMGPRARPNLAQGLSRGTALVLTAAALIQRRRCALRAGSEVAPTDYYGLLGIPAYTSDKKEIKAAHRRTVKLVHPDILGAASGDLQAIVNVAYRTLSDDEKRETYDTTLRRSKMAGIAMSQWNKKGPEGLFVDETVCSSCLKCATQCPGTFEVDPRTMKPHVYMQYGSDQGDLDIAVYGCPEQAISKVPRKLVPLLEYAMGKSRSLQGRLNPFQLLAAAHCRVVVLTNPQELGALPPDAALREEYDGMMTSLKEDFRSVRDKVLDKYLSCDEDAKREAADKISKSGRPSAQVNDEDDERGVFVDESICSRCYKCVEVASSTFAVHRSPERGEKAHAVMQDADAAEILEAAVLRTLQVLSR</sequence>
<dbReference type="InterPro" id="IPR017896">
    <property type="entry name" value="4Fe4S_Fe-S-bd"/>
</dbReference>
<dbReference type="InterPro" id="IPR036869">
    <property type="entry name" value="J_dom_sf"/>
</dbReference>
<gene>
    <name evidence="4" type="primary">DJC76</name>
    <name evidence="4" type="ORF">SNAT2548_LOCUS21004</name>
</gene>
<dbReference type="AlphaFoldDB" id="A0A812QJH7"/>
<dbReference type="Pfam" id="PF13370">
    <property type="entry name" value="Fer4_13"/>
    <property type="match status" value="1"/>
</dbReference>
<evidence type="ECO:0000313" key="4">
    <source>
        <dbReference type="EMBL" id="CAE7385044.1"/>
    </source>
</evidence>
<feature type="domain" description="4Fe-4S ferredoxin-type" evidence="3">
    <location>
        <begin position="155"/>
        <end position="183"/>
    </location>
</feature>
<protein>
    <submittedName>
        <fullName evidence="4">DJC76 protein</fullName>
    </submittedName>
</protein>
<reference evidence="4" key="1">
    <citation type="submission" date="2021-02" db="EMBL/GenBank/DDBJ databases">
        <authorList>
            <person name="Dougan E. K."/>
            <person name="Rhodes N."/>
            <person name="Thang M."/>
            <person name="Chan C."/>
        </authorList>
    </citation>
    <scope>NUCLEOTIDE SEQUENCE</scope>
</reference>
<keyword evidence="5" id="KW-1185">Reference proteome</keyword>
<evidence type="ECO:0000256" key="1">
    <source>
        <dbReference type="SAM" id="MobiDB-lite"/>
    </source>
</evidence>
<dbReference type="EMBL" id="CAJNDS010002233">
    <property type="protein sequence ID" value="CAE7385044.1"/>
    <property type="molecule type" value="Genomic_DNA"/>
</dbReference>
<evidence type="ECO:0000259" key="3">
    <source>
        <dbReference type="PROSITE" id="PS51379"/>
    </source>
</evidence>
<dbReference type="Gene3D" id="3.30.70.20">
    <property type="match status" value="1"/>
</dbReference>
<dbReference type="Gene3D" id="1.10.287.110">
    <property type="entry name" value="DnaJ domain"/>
    <property type="match status" value="1"/>
</dbReference>
<dbReference type="SUPFAM" id="SSF54862">
    <property type="entry name" value="4Fe-4S ferredoxins"/>
    <property type="match status" value="1"/>
</dbReference>
<dbReference type="Pfam" id="PF00226">
    <property type="entry name" value="DnaJ"/>
    <property type="match status" value="1"/>
</dbReference>
<accession>A0A812QJH7</accession>
<dbReference type="PANTHER" id="PTHR45295">
    <property type="entry name" value="CHAPERONE PROTEIN DNAJ C76, CHLOROPLASTIC"/>
    <property type="match status" value="1"/>
</dbReference>
<evidence type="ECO:0000313" key="5">
    <source>
        <dbReference type="Proteomes" id="UP000604046"/>
    </source>
</evidence>
<dbReference type="SMART" id="SM00271">
    <property type="entry name" value="DnaJ"/>
    <property type="match status" value="1"/>
</dbReference>
<name>A0A812QJH7_9DINO</name>
<proteinExistence type="predicted"/>
<feature type="compositionally biased region" description="Low complexity" evidence="1">
    <location>
        <begin position="1"/>
        <end position="24"/>
    </location>
</feature>
<dbReference type="PROSITE" id="PS50076">
    <property type="entry name" value="DNAJ_2"/>
    <property type="match status" value="1"/>
</dbReference>
<dbReference type="PROSITE" id="PS51379">
    <property type="entry name" value="4FE4S_FER_2"/>
    <property type="match status" value="1"/>
</dbReference>
<organism evidence="4 5">
    <name type="scientific">Symbiodinium natans</name>
    <dbReference type="NCBI Taxonomy" id="878477"/>
    <lineage>
        <taxon>Eukaryota</taxon>
        <taxon>Sar</taxon>
        <taxon>Alveolata</taxon>
        <taxon>Dinophyceae</taxon>
        <taxon>Suessiales</taxon>
        <taxon>Symbiodiniaceae</taxon>
        <taxon>Symbiodinium</taxon>
    </lineage>
</organism>
<dbReference type="Proteomes" id="UP000604046">
    <property type="component" value="Unassembled WGS sequence"/>
</dbReference>
<evidence type="ECO:0000259" key="2">
    <source>
        <dbReference type="PROSITE" id="PS50076"/>
    </source>
</evidence>